<dbReference type="GeneID" id="38119653"/>
<comment type="similarity">
    <text evidence="13">Belongs to the SAT4 family.</text>
</comment>
<keyword evidence="14" id="KW-0408">Iron</keyword>
<keyword evidence="5" id="KW-0964">Secreted</keyword>
<keyword evidence="12" id="KW-0449">Lipoprotein</keyword>
<dbReference type="PANTHER" id="PTHR33048:SF143">
    <property type="entry name" value="EXTRACELLULAR MEMBRANE PROTEIN CFEM DOMAIN-CONTAINING PROTEIN-RELATED"/>
    <property type="match status" value="1"/>
</dbReference>
<keyword evidence="10 16" id="KW-0472">Membrane</keyword>
<evidence type="ECO:0000256" key="13">
    <source>
        <dbReference type="ARBA" id="ARBA00038359"/>
    </source>
</evidence>
<feature type="disulfide bond" evidence="14">
    <location>
        <begin position="7"/>
        <end position="47"/>
    </location>
</feature>
<evidence type="ECO:0000256" key="7">
    <source>
        <dbReference type="ARBA" id="ARBA00022692"/>
    </source>
</evidence>
<comment type="caution">
    <text evidence="18">The sequence shown here is derived from an EMBL/GenBank/DDBJ whole genome shotgun (WGS) entry which is preliminary data.</text>
</comment>
<evidence type="ECO:0000256" key="12">
    <source>
        <dbReference type="ARBA" id="ARBA00023288"/>
    </source>
</evidence>
<dbReference type="PANTHER" id="PTHR33048">
    <property type="entry name" value="PTH11-LIKE INTEGRAL MEMBRANE PROTEIN (AFU_ORTHOLOGUE AFUA_5G11245)"/>
    <property type="match status" value="1"/>
</dbReference>
<evidence type="ECO:0000256" key="15">
    <source>
        <dbReference type="SAM" id="MobiDB-lite"/>
    </source>
</evidence>
<feature type="transmembrane region" description="Helical" evidence="16">
    <location>
        <begin position="306"/>
        <end position="328"/>
    </location>
</feature>
<dbReference type="PROSITE" id="PS52012">
    <property type="entry name" value="CFEM"/>
    <property type="match status" value="1"/>
</dbReference>
<evidence type="ECO:0000256" key="4">
    <source>
        <dbReference type="ARBA" id="ARBA00010031"/>
    </source>
</evidence>
<organism evidence="18 19">
    <name type="scientific">Aspergillus mulundensis</name>
    <dbReference type="NCBI Taxonomy" id="1810919"/>
    <lineage>
        <taxon>Eukaryota</taxon>
        <taxon>Fungi</taxon>
        <taxon>Dikarya</taxon>
        <taxon>Ascomycota</taxon>
        <taxon>Pezizomycotina</taxon>
        <taxon>Eurotiomycetes</taxon>
        <taxon>Eurotiomycetidae</taxon>
        <taxon>Eurotiales</taxon>
        <taxon>Aspergillaceae</taxon>
        <taxon>Aspergillus</taxon>
        <taxon>Aspergillus subgen. Nidulantes</taxon>
    </lineage>
</organism>
<dbReference type="InterPro" id="IPR008427">
    <property type="entry name" value="Extracellular_membr_CFEM_dom"/>
</dbReference>
<feature type="disulfide bond" evidence="14">
    <location>
        <begin position="21"/>
        <end position="28"/>
    </location>
</feature>
<dbReference type="GO" id="GO:0098552">
    <property type="term" value="C:side of membrane"/>
    <property type="evidence" value="ECO:0007669"/>
    <property type="project" value="UniProtKB-KW"/>
</dbReference>
<keyword evidence="19" id="KW-1185">Reference proteome</keyword>
<gene>
    <name evidence="18" type="ORF">DSM5745_09283</name>
</gene>
<proteinExistence type="inferred from homology"/>
<dbReference type="Proteomes" id="UP000256690">
    <property type="component" value="Unassembled WGS sequence"/>
</dbReference>
<feature type="transmembrane region" description="Helical" evidence="16">
    <location>
        <begin position="187"/>
        <end position="212"/>
    </location>
</feature>
<name>A0A3D8R060_9EURO</name>
<feature type="transmembrane region" description="Helical" evidence="16">
    <location>
        <begin position="149"/>
        <end position="175"/>
    </location>
</feature>
<evidence type="ECO:0000313" key="19">
    <source>
        <dbReference type="Proteomes" id="UP000256690"/>
    </source>
</evidence>
<protein>
    <recommendedName>
        <fullName evidence="17">CFEM domain-containing protein</fullName>
    </recommendedName>
</protein>
<evidence type="ECO:0000256" key="2">
    <source>
        <dbReference type="ARBA" id="ARBA00004589"/>
    </source>
</evidence>
<dbReference type="OrthoDB" id="2496787at2759"/>
<comment type="similarity">
    <text evidence="4">Belongs to the RBT5 family.</text>
</comment>
<evidence type="ECO:0000256" key="1">
    <source>
        <dbReference type="ARBA" id="ARBA00004141"/>
    </source>
</evidence>
<evidence type="ECO:0000256" key="14">
    <source>
        <dbReference type="PROSITE-ProRule" id="PRU01356"/>
    </source>
</evidence>
<feature type="disulfide bond" evidence="14">
    <location>
        <begin position="30"/>
        <end position="63"/>
    </location>
</feature>
<dbReference type="Pfam" id="PF20684">
    <property type="entry name" value="Fung_rhodopsin"/>
    <property type="match status" value="1"/>
</dbReference>
<evidence type="ECO:0000256" key="10">
    <source>
        <dbReference type="ARBA" id="ARBA00023136"/>
    </source>
</evidence>
<keyword evidence="6" id="KW-0336">GPI-anchor</keyword>
<dbReference type="STRING" id="1810919.A0A3D8R060"/>
<accession>A0A3D8R060</accession>
<evidence type="ECO:0000313" key="18">
    <source>
        <dbReference type="EMBL" id="RDW67417.1"/>
    </source>
</evidence>
<comment type="subcellular location">
    <subcellularLocation>
        <location evidence="2">Membrane</location>
        <topology evidence="2">Lipid-anchor</topology>
        <topology evidence="2">GPI-anchor</topology>
    </subcellularLocation>
    <subcellularLocation>
        <location evidence="1">Membrane</location>
        <topology evidence="1">Multi-pass membrane protein</topology>
    </subcellularLocation>
    <subcellularLocation>
        <location evidence="3">Secreted</location>
    </subcellularLocation>
</comment>
<feature type="region of interest" description="Disordered" evidence="15">
    <location>
        <begin position="400"/>
        <end position="455"/>
    </location>
</feature>
<feature type="transmembrane region" description="Helical" evidence="16">
    <location>
        <begin position="76"/>
        <end position="95"/>
    </location>
</feature>
<evidence type="ECO:0000256" key="11">
    <source>
        <dbReference type="ARBA" id="ARBA00023157"/>
    </source>
</evidence>
<dbReference type="SMART" id="SM00747">
    <property type="entry name" value="CFEM"/>
    <property type="match status" value="1"/>
</dbReference>
<dbReference type="RefSeq" id="XP_026600385.1">
    <property type="nucleotide sequence ID" value="XM_026751299.1"/>
</dbReference>
<evidence type="ECO:0000256" key="5">
    <source>
        <dbReference type="ARBA" id="ARBA00022525"/>
    </source>
</evidence>
<reference evidence="18 19" key="1">
    <citation type="journal article" date="2018" name="IMA Fungus">
        <title>IMA Genome-F 9: Draft genome sequence of Annulohypoxylon stygium, Aspergillus mulundensis, Berkeleyomyces basicola (syn. Thielaviopsis basicola), Ceratocystis smalleyi, two Cercospora beticola strains, Coleophoma cylindrospora, Fusarium fracticaudum, Phialophora cf. hyalina, and Morchella septimelata.</title>
        <authorList>
            <person name="Wingfield B.D."/>
            <person name="Bills G.F."/>
            <person name="Dong Y."/>
            <person name="Huang W."/>
            <person name="Nel W.J."/>
            <person name="Swalarsk-Parry B.S."/>
            <person name="Vaghefi N."/>
            <person name="Wilken P.M."/>
            <person name="An Z."/>
            <person name="de Beer Z.W."/>
            <person name="De Vos L."/>
            <person name="Chen L."/>
            <person name="Duong T.A."/>
            <person name="Gao Y."/>
            <person name="Hammerbacher A."/>
            <person name="Kikkert J.R."/>
            <person name="Li Y."/>
            <person name="Li H."/>
            <person name="Li K."/>
            <person name="Li Q."/>
            <person name="Liu X."/>
            <person name="Ma X."/>
            <person name="Naidoo K."/>
            <person name="Pethybridge S.J."/>
            <person name="Sun J."/>
            <person name="Steenkamp E.T."/>
            <person name="van der Nest M.A."/>
            <person name="van Wyk S."/>
            <person name="Wingfield M.J."/>
            <person name="Xiong C."/>
            <person name="Yue Q."/>
            <person name="Zhang X."/>
        </authorList>
    </citation>
    <scope>NUCLEOTIDE SEQUENCE [LARGE SCALE GENOMIC DNA]</scope>
    <source>
        <strain evidence="18 19">DSM 5745</strain>
    </source>
</reference>
<feature type="domain" description="CFEM" evidence="17">
    <location>
        <begin position="1"/>
        <end position="90"/>
    </location>
</feature>
<dbReference type="InterPro" id="IPR052337">
    <property type="entry name" value="SAT4-like"/>
</dbReference>
<keyword evidence="7 16" id="KW-0812">Transmembrane</keyword>
<dbReference type="GO" id="GO:0005576">
    <property type="term" value="C:extracellular region"/>
    <property type="evidence" value="ECO:0007669"/>
    <property type="project" value="UniProtKB-SubCell"/>
</dbReference>
<dbReference type="AlphaFoldDB" id="A0A3D8R060"/>
<feature type="transmembrane region" description="Helical" evidence="16">
    <location>
        <begin position="266"/>
        <end position="286"/>
    </location>
</feature>
<evidence type="ECO:0000259" key="17">
    <source>
        <dbReference type="PROSITE" id="PS52012"/>
    </source>
</evidence>
<feature type="compositionally biased region" description="Basic and acidic residues" evidence="15">
    <location>
        <begin position="400"/>
        <end position="426"/>
    </location>
</feature>
<evidence type="ECO:0000256" key="9">
    <source>
        <dbReference type="ARBA" id="ARBA00022989"/>
    </source>
</evidence>
<dbReference type="GO" id="GO:0046872">
    <property type="term" value="F:metal ion binding"/>
    <property type="evidence" value="ECO:0007669"/>
    <property type="project" value="UniProtKB-UniRule"/>
</dbReference>
<keyword evidence="9 16" id="KW-1133">Transmembrane helix</keyword>
<feature type="transmembrane region" description="Helical" evidence="16">
    <location>
        <begin position="232"/>
        <end position="254"/>
    </location>
</feature>
<feature type="transmembrane region" description="Helical" evidence="16">
    <location>
        <begin position="107"/>
        <end position="129"/>
    </location>
</feature>
<dbReference type="InterPro" id="IPR049326">
    <property type="entry name" value="Rhodopsin_dom_fungi"/>
</dbReference>
<evidence type="ECO:0000256" key="3">
    <source>
        <dbReference type="ARBA" id="ARBA00004613"/>
    </source>
</evidence>
<keyword evidence="8" id="KW-0732">Signal</keyword>
<evidence type="ECO:0000256" key="6">
    <source>
        <dbReference type="ARBA" id="ARBA00022622"/>
    </source>
</evidence>
<keyword evidence="14" id="KW-0349">Heme</keyword>
<keyword evidence="11 14" id="KW-1015">Disulfide bond</keyword>
<dbReference type="EMBL" id="PVWQ01000012">
    <property type="protein sequence ID" value="RDW67417.1"/>
    <property type="molecule type" value="Genomic_DNA"/>
</dbReference>
<sequence>MDGLPTCAVSCLVQAIPSSNCSLTDIACICLDQQLSAQVQVCGLQSCSIKDNLRSERALYEICDYPVTVDNKVFPVLMYVGIVISAIVVSLRVAGRLIASSFGWDDAVSLLSMGTVIAVTVVGLLNAHYGLGKDLWFIPFNDITTILHLYYTIEALYVASIALSKMSMLLLYLRLFPDKRLRLILKLILAFTTAWGIAILFANIFACQPISYFWNMWDGEHKGKCLDAQQLLWAHAIINIVLDVVIVGLPMPALFKLNMSWKRKAWLVFMFSAGIVVTVISILRFIHSLTFDFLDNFTKTVVPVSIYSLLEVYLSIIVASLPGVRALLAYIHTAVNGKPSSYKYDYKYTGPSGASGAAATTTSLIPPPSAVRAGTFDVDAETAKGGEFIALEETRSQSRVDGYVDSRGASRAESRTRTRTRSESRSRSRARGMSQGRSESRATGQGRRVSKAWFD</sequence>
<feature type="binding site" description="axial binding residue" evidence="14">
    <location>
        <position position="25"/>
    </location>
    <ligand>
        <name>heme</name>
        <dbReference type="ChEBI" id="CHEBI:30413"/>
    </ligand>
    <ligandPart>
        <name>Fe</name>
        <dbReference type="ChEBI" id="CHEBI:18248"/>
    </ligandPart>
</feature>
<evidence type="ECO:0000256" key="16">
    <source>
        <dbReference type="SAM" id="Phobius"/>
    </source>
</evidence>
<feature type="disulfide bond" evidence="14">
    <location>
        <begin position="11"/>
        <end position="42"/>
    </location>
</feature>
<keyword evidence="14" id="KW-0479">Metal-binding</keyword>
<evidence type="ECO:0000256" key="8">
    <source>
        <dbReference type="ARBA" id="ARBA00022729"/>
    </source>
</evidence>
<dbReference type="Pfam" id="PF05730">
    <property type="entry name" value="CFEM"/>
    <property type="match status" value="1"/>
</dbReference>
<keyword evidence="6" id="KW-0325">Glycoprotein</keyword>